<gene>
    <name evidence="3" type="ORF">RHODGE_RHODGE_02816</name>
</gene>
<dbReference type="AlphaFoldDB" id="A0A3S4CHZ3"/>
<feature type="domain" description="DUF1937" evidence="1">
    <location>
        <begin position="111"/>
        <end position="214"/>
    </location>
</feature>
<dbReference type="RefSeq" id="WP_165363947.1">
    <property type="nucleotide sequence ID" value="NZ_UWOC01000151.1"/>
</dbReference>
<evidence type="ECO:0000313" key="3">
    <source>
        <dbReference type="EMBL" id="VCU09647.1"/>
    </source>
</evidence>
<dbReference type="SUPFAM" id="SSF52309">
    <property type="entry name" value="N-(deoxy)ribosyltransferase-like"/>
    <property type="match status" value="1"/>
</dbReference>
<dbReference type="Proteomes" id="UP000289200">
    <property type="component" value="Unassembled WGS sequence"/>
</dbReference>
<evidence type="ECO:0000259" key="2">
    <source>
        <dbReference type="Pfam" id="PF18909"/>
    </source>
</evidence>
<dbReference type="Pfam" id="PF18909">
    <property type="entry name" value="dGTP_diPhyd_N"/>
    <property type="match status" value="1"/>
</dbReference>
<keyword evidence="4" id="KW-1185">Reference proteome</keyword>
<evidence type="ECO:0000313" key="4">
    <source>
        <dbReference type="Proteomes" id="UP000289200"/>
    </source>
</evidence>
<accession>A0A3S4CHZ3</accession>
<dbReference type="Pfam" id="PF09152">
    <property type="entry name" value="DUF1937"/>
    <property type="match status" value="1"/>
</dbReference>
<feature type="domain" description="dATP/dGTP diphosphohydrolase N-terminal" evidence="2">
    <location>
        <begin position="3"/>
        <end position="93"/>
    </location>
</feature>
<dbReference type="InterPro" id="IPR015235">
    <property type="entry name" value="DUF1937"/>
</dbReference>
<sequence>MKDPWHIAPLDAFRAIVSMFGHGAQKHDGPGGDDWRRGRAWSDDWSALQRHLAAWWLRDGVDAASGRSHLWHAGARLAILIAAELRGLGTDDRPGAASPIPAAAARTAPGLIYLATPYTHYPHGIERAFEDASALAARLIQQGLRVYSPIAHTHPIAVHGGISPVDHEIWLPFDETMMAAADTLYVAEMAGWHRSRGIAHEIRVFRRADKPVYTIDPVTLVITPWVRGTSAGDQA</sequence>
<proteinExistence type="predicted"/>
<dbReference type="InterPro" id="IPR044038">
    <property type="entry name" value="dATP/dGTP_diPOhydrolase_N"/>
</dbReference>
<protein>
    <recommendedName>
        <fullName evidence="5">DUF1937 domain-containing protein</fullName>
    </recommendedName>
</protein>
<evidence type="ECO:0000259" key="1">
    <source>
        <dbReference type="Pfam" id="PF09152"/>
    </source>
</evidence>
<dbReference type="EMBL" id="UWOC01000151">
    <property type="protein sequence ID" value="VCU09647.1"/>
    <property type="molecule type" value="Genomic_DNA"/>
</dbReference>
<evidence type="ECO:0008006" key="5">
    <source>
        <dbReference type="Google" id="ProtNLM"/>
    </source>
</evidence>
<name>A0A3S4CHZ3_9BRAD</name>
<dbReference type="Gene3D" id="3.40.50.10400">
    <property type="entry name" value="Hypothetical protein PA1492"/>
    <property type="match status" value="1"/>
</dbReference>
<reference evidence="4" key="1">
    <citation type="submission" date="2018-10" db="EMBL/GenBank/DDBJ databases">
        <authorList>
            <person name="Peiro R."/>
            <person name="Begona"/>
            <person name="Cbmso G."/>
            <person name="Lopez M."/>
            <person name="Gonzalez S."/>
            <person name="Sacristan E."/>
            <person name="Castillo E."/>
        </authorList>
    </citation>
    <scope>NUCLEOTIDE SEQUENCE [LARGE SCALE GENOMIC DNA]</scope>
</reference>
<comment type="caution">
    <text evidence="3">The sequence shown here is derived from an EMBL/GenBank/DDBJ whole genome shotgun (WGS) entry which is preliminary data.</text>
</comment>
<organism evidence="3 4">
    <name type="scientific">Rhodoplanes serenus</name>
    <dbReference type="NCBI Taxonomy" id="200615"/>
    <lineage>
        <taxon>Bacteria</taxon>
        <taxon>Pseudomonadati</taxon>
        <taxon>Pseudomonadota</taxon>
        <taxon>Alphaproteobacteria</taxon>
        <taxon>Hyphomicrobiales</taxon>
        <taxon>Nitrobacteraceae</taxon>
        <taxon>Rhodoplanes</taxon>
    </lineage>
</organism>